<dbReference type="EMBL" id="MVHF01000059">
    <property type="protein sequence ID" value="ORA23960.1"/>
    <property type="molecule type" value="Genomic_DNA"/>
</dbReference>
<gene>
    <name evidence="2" type="ORF">BST13_34745</name>
</gene>
<dbReference type="RefSeq" id="WP_083170314.1">
    <property type="nucleotide sequence ID" value="NZ_MVHF01000059.1"/>
</dbReference>
<dbReference type="AlphaFoldDB" id="A0A1X0A1Q3"/>
<feature type="compositionally biased region" description="Polar residues" evidence="1">
    <location>
        <begin position="1"/>
        <end position="10"/>
    </location>
</feature>
<protein>
    <submittedName>
        <fullName evidence="2">Uncharacterized protein</fullName>
    </submittedName>
</protein>
<dbReference type="STRING" id="1927124.BST13_34745"/>
<dbReference type="InterPro" id="IPR046036">
    <property type="entry name" value="DUF5994"/>
</dbReference>
<keyword evidence="3" id="KW-1185">Reference proteome</keyword>
<evidence type="ECO:0000256" key="1">
    <source>
        <dbReference type="SAM" id="MobiDB-lite"/>
    </source>
</evidence>
<evidence type="ECO:0000313" key="2">
    <source>
        <dbReference type="EMBL" id="ORA23960.1"/>
    </source>
</evidence>
<feature type="region of interest" description="Disordered" evidence="1">
    <location>
        <begin position="1"/>
        <end position="20"/>
    </location>
</feature>
<reference evidence="2 3" key="1">
    <citation type="submission" date="2017-02" db="EMBL/GenBank/DDBJ databases">
        <title>The new phylogeny of genus Mycobacterium.</title>
        <authorList>
            <person name="Tortoli E."/>
            <person name="Trovato A."/>
            <person name="Cirillo D.M."/>
        </authorList>
    </citation>
    <scope>NUCLEOTIDE SEQUENCE [LARGE SCALE GENOMIC DNA]</scope>
    <source>
        <strain evidence="2 3">RW6</strain>
    </source>
</reference>
<proteinExistence type="predicted"/>
<dbReference type="Proteomes" id="UP000192448">
    <property type="component" value="Unassembled WGS sequence"/>
</dbReference>
<sequence length="152" mass="16727">MTPQNDCTTVRKQRTAPEHTPRLRLKPKASHSGYVDGAWWPHTTDLSTELPDLLAVLSIRLGRIDRVLYNVGEWSKAPTKLATCGRRVRLDGYQRQPVNTIEVVGHDRAKIVLLTVPAGTDPAEAHSALMSAARPDNRSTAVDILISAQDAD</sequence>
<dbReference type="OrthoDB" id="3785441at2"/>
<organism evidence="2 3">
    <name type="scientific">Mycobacterium aquaticum</name>
    <dbReference type="NCBI Taxonomy" id="1927124"/>
    <lineage>
        <taxon>Bacteria</taxon>
        <taxon>Bacillati</taxon>
        <taxon>Actinomycetota</taxon>
        <taxon>Actinomycetes</taxon>
        <taxon>Mycobacteriales</taxon>
        <taxon>Mycobacteriaceae</taxon>
        <taxon>Mycobacterium</taxon>
    </lineage>
</organism>
<evidence type="ECO:0000313" key="3">
    <source>
        <dbReference type="Proteomes" id="UP000192448"/>
    </source>
</evidence>
<dbReference type="Pfam" id="PF19457">
    <property type="entry name" value="DUF5994"/>
    <property type="match status" value="1"/>
</dbReference>
<comment type="caution">
    <text evidence="2">The sequence shown here is derived from an EMBL/GenBank/DDBJ whole genome shotgun (WGS) entry which is preliminary data.</text>
</comment>
<accession>A0A1X0A1Q3</accession>
<name>A0A1X0A1Q3_9MYCO</name>